<feature type="region of interest" description="Disordered" evidence="1">
    <location>
        <begin position="1"/>
        <end position="57"/>
    </location>
</feature>
<protein>
    <submittedName>
        <fullName evidence="3">Uncharacterized protein</fullName>
    </submittedName>
</protein>
<feature type="compositionally biased region" description="Polar residues" evidence="1">
    <location>
        <begin position="15"/>
        <end position="34"/>
    </location>
</feature>
<dbReference type="GO" id="GO:0008028">
    <property type="term" value="F:monocarboxylic acid transmembrane transporter activity"/>
    <property type="evidence" value="ECO:0007669"/>
    <property type="project" value="TreeGrafter"/>
</dbReference>
<dbReference type="EMBL" id="JARQZJ010000114">
    <property type="protein sequence ID" value="KAK9887555.1"/>
    <property type="molecule type" value="Genomic_DNA"/>
</dbReference>
<organism evidence="3 4">
    <name type="scientific">Henosepilachna vigintioctopunctata</name>
    <dbReference type="NCBI Taxonomy" id="420089"/>
    <lineage>
        <taxon>Eukaryota</taxon>
        <taxon>Metazoa</taxon>
        <taxon>Ecdysozoa</taxon>
        <taxon>Arthropoda</taxon>
        <taxon>Hexapoda</taxon>
        <taxon>Insecta</taxon>
        <taxon>Pterygota</taxon>
        <taxon>Neoptera</taxon>
        <taxon>Endopterygota</taxon>
        <taxon>Coleoptera</taxon>
        <taxon>Polyphaga</taxon>
        <taxon>Cucujiformia</taxon>
        <taxon>Coccinelloidea</taxon>
        <taxon>Coccinellidae</taxon>
        <taxon>Epilachninae</taxon>
        <taxon>Epilachnini</taxon>
        <taxon>Henosepilachna</taxon>
    </lineage>
</organism>
<keyword evidence="2" id="KW-0472">Membrane</keyword>
<feature type="transmembrane region" description="Helical" evidence="2">
    <location>
        <begin position="64"/>
        <end position="91"/>
    </location>
</feature>
<evidence type="ECO:0000256" key="1">
    <source>
        <dbReference type="SAM" id="MobiDB-lite"/>
    </source>
</evidence>
<dbReference type="PANTHER" id="PTHR11360:SF238">
    <property type="entry name" value="SD10469P"/>
    <property type="match status" value="1"/>
</dbReference>
<dbReference type="InterPro" id="IPR036259">
    <property type="entry name" value="MFS_trans_sf"/>
</dbReference>
<dbReference type="InterPro" id="IPR050327">
    <property type="entry name" value="Proton-linked_MCT"/>
</dbReference>
<gene>
    <name evidence="3" type="ORF">WA026_023360</name>
</gene>
<dbReference type="AlphaFoldDB" id="A0AAW1V5U2"/>
<keyword evidence="2" id="KW-1133">Transmembrane helix</keyword>
<feature type="transmembrane region" description="Helical" evidence="2">
    <location>
        <begin position="103"/>
        <end position="126"/>
    </location>
</feature>
<accession>A0AAW1V5U2</accession>
<evidence type="ECO:0000256" key="2">
    <source>
        <dbReference type="SAM" id="Phobius"/>
    </source>
</evidence>
<dbReference type="Gene3D" id="1.20.1250.20">
    <property type="entry name" value="MFS general substrate transporter like domains"/>
    <property type="match status" value="1"/>
</dbReference>
<dbReference type="PANTHER" id="PTHR11360">
    <property type="entry name" value="MONOCARBOXYLATE TRANSPORTER"/>
    <property type="match status" value="1"/>
</dbReference>
<reference evidence="3 4" key="1">
    <citation type="submission" date="2023-03" db="EMBL/GenBank/DDBJ databases">
        <title>Genome insight into feeding habits of ladybird beetles.</title>
        <authorList>
            <person name="Li H.-S."/>
            <person name="Huang Y.-H."/>
            <person name="Pang H."/>
        </authorList>
    </citation>
    <scope>NUCLEOTIDE SEQUENCE [LARGE SCALE GENOMIC DNA]</scope>
    <source>
        <strain evidence="3">SYSU_2023b</strain>
        <tissue evidence="3">Whole body</tissue>
    </source>
</reference>
<name>A0AAW1V5U2_9CUCU</name>
<keyword evidence="4" id="KW-1185">Reference proteome</keyword>
<evidence type="ECO:0000313" key="4">
    <source>
        <dbReference type="Proteomes" id="UP001431783"/>
    </source>
</evidence>
<dbReference type="SUPFAM" id="SSF103473">
    <property type="entry name" value="MFS general substrate transporter"/>
    <property type="match status" value="1"/>
</dbReference>
<keyword evidence="2" id="KW-0812">Transmembrane</keyword>
<dbReference type="Proteomes" id="UP001431783">
    <property type="component" value="Unassembled WGS sequence"/>
</dbReference>
<proteinExistence type="predicted"/>
<evidence type="ECO:0000313" key="3">
    <source>
        <dbReference type="EMBL" id="KAK9887555.1"/>
    </source>
</evidence>
<feature type="transmembrane region" description="Helical" evidence="2">
    <location>
        <begin position="132"/>
        <end position="165"/>
    </location>
</feature>
<comment type="caution">
    <text evidence="3">The sequence shown here is derived from an EMBL/GenBank/DDBJ whole genome shotgun (WGS) entry which is preliminary data.</text>
</comment>
<sequence length="191" mass="20663">MSPPKDLPSGCEQDNLINNDEPSTTDVEILSTSEFTKETEDSSSRSSSDESDTEAVVVPPDGGWGWVIVFASFMSNMIVDGIIFSFGMFLVDIEKTFQVSKSQVTLVGSLMSGFYLIVGPFASAIANRYGFRIVAIIGSVLGAAAFVISYFATSVQFLCISYGVLGGELKTKHHKLSSLEISNIKTNTRMK</sequence>